<reference evidence="1" key="1">
    <citation type="submission" date="2022-07" db="EMBL/GenBank/DDBJ databases">
        <title>Genetic diversity of Erwinia pyrifoliae.</title>
        <authorList>
            <person name="Park D.S."/>
            <person name="Ham H."/>
        </authorList>
    </citation>
    <scope>NUCLEOTIDE SEQUENCE</scope>
    <source>
        <strain evidence="1">CP201486</strain>
    </source>
</reference>
<dbReference type="Pfam" id="PF13973">
    <property type="entry name" value="DUF4222"/>
    <property type="match status" value="1"/>
</dbReference>
<dbReference type="GeneID" id="92238776"/>
<sequence length="57" mass="6555">MTTRTQQRQFKDSHGRTVTLRGMSGGNVVFMRPGYPHPCQQPLEKFKAEFIEVTPCE</sequence>
<name>A0ABY5X9K0_ERWPY</name>
<dbReference type="InterPro" id="IPR025317">
    <property type="entry name" value="DUF4222"/>
</dbReference>
<evidence type="ECO:0000313" key="2">
    <source>
        <dbReference type="Proteomes" id="UP001058553"/>
    </source>
</evidence>
<protein>
    <submittedName>
        <fullName evidence="1">DUF4222 domain-containing protein</fullName>
    </submittedName>
</protein>
<keyword evidence="2" id="KW-1185">Reference proteome</keyword>
<gene>
    <name evidence="1" type="ORF">NYP84_00295</name>
</gene>
<dbReference type="EMBL" id="CP103445">
    <property type="protein sequence ID" value="UWS33713.1"/>
    <property type="molecule type" value="Genomic_DNA"/>
</dbReference>
<dbReference type="Proteomes" id="UP001058553">
    <property type="component" value="Chromosome"/>
</dbReference>
<evidence type="ECO:0000313" key="1">
    <source>
        <dbReference type="EMBL" id="UWS33713.1"/>
    </source>
</evidence>
<organism evidence="1 2">
    <name type="scientific">Erwinia pyrifoliae</name>
    <dbReference type="NCBI Taxonomy" id="79967"/>
    <lineage>
        <taxon>Bacteria</taxon>
        <taxon>Pseudomonadati</taxon>
        <taxon>Pseudomonadota</taxon>
        <taxon>Gammaproteobacteria</taxon>
        <taxon>Enterobacterales</taxon>
        <taxon>Erwiniaceae</taxon>
        <taxon>Erwinia</taxon>
    </lineage>
</organism>
<dbReference type="RefSeq" id="WP_012442141.1">
    <property type="nucleotide sequence ID" value="NZ_CP023567.1"/>
</dbReference>
<proteinExistence type="predicted"/>
<accession>A0ABY5X9K0</accession>